<evidence type="ECO:0000313" key="3">
    <source>
        <dbReference type="Proteomes" id="UP000635071"/>
    </source>
</evidence>
<dbReference type="Proteomes" id="UP000635071">
    <property type="component" value="Unassembled WGS sequence"/>
</dbReference>
<comment type="caution">
    <text evidence="2">The sequence shown here is derived from an EMBL/GenBank/DDBJ whole genome shotgun (WGS) entry which is preliminary data.</text>
</comment>
<sequence>MSQGGISHYFAVTPAKAGAHLPHVPENARSLNTVIPGSTRDPASSAAAQTFPPVIPAKAGIQPPRQAHLQQGAPA</sequence>
<reference evidence="2" key="1">
    <citation type="journal article" date="2014" name="Int. J. Syst. Evol. Microbiol.">
        <title>Complete genome sequence of Corynebacterium casei LMG S-19264T (=DSM 44701T), isolated from a smear-ripened cheese.</title>
        <authorList>
            <consortium name="US DOE Joint Genome Institute (JGI-PGF)"/>
            <person name="Walter F."/>
            <person name="Albersmeier A."/>
            <person name="Kalinowski J."/>
            <person name="Ruckert C."/>
        </authorList>
    </citation>
    <scope>NUCLEOTIDE SEQUENCE</scope>
    <source>
        <strain evidence="2">CGMCC 1.15519</strain>
    </source>
</reference>
<keyword evidence="3" id="KW-1185">Reference proteome</keyword>
<accession>A0A916ZIQ5</accession>
<protein>
    <submittedName>
        <fullName evidence="2">Uncharacterized protein</fullName>
    </submittedName>
</protein>
<feature type="region of interest" description="Disordered" evidence="1">
    <location>
        <begin position="31"/>
        <end position="75"/>
    </location>
</feature>
<dbReference type="EMBL" id="BMJM01000001">
    <property type="protein sequence ID" value="GGD99206.1"/>
    <property type="molecule type" value="Genomic_DNA"/>
</dbReference>
<evidence type="ECO:0000313" key="2">
    <source>
        <dbReference type="EMBL" id="GGD99206.1"/>
    </source>
</evidence>
<dbReference type="AlphaFoldDB" id="A0A916ZIQ5"/>
<gene>
    <name evidence="2" type="ORF">GCM10011529_01650</name>
</gene>
<proteinExistence type="predicted"/>
<evidence type="ECO:0000256" key="1">
    <source>
        <dbReference type="SAM" id="MobiDB-lite"/>
    </source>
</evidence>
<reference evidence="2" key="2">
    <citation type="submission" date="2020-09" db="EMBL/GenBank/DDBJ databases">
        <authorList>
            <person name="Sun Q."/>
            <person name="Zhou Y."/>
        </authorList>
    </citation>
    <scope>NUCLEOTIDE SEQUENCE</scope>
    <source>
        <strain evidence="2">CGMCC 1.15519</strain>
    </source>
</reference>
<name>A0A916ZIQ5_9SPHN</name>
<organism evidence="2 3">
    <name type="scientific">Sandarakinorhabdus glacialis</name>
    <dbReference type="NCBI Taxonomy" id="1614636"/>
    <lineage>
        <taxon>Bacteria</taxon>
        <taxon>Pseudomonadati</taxon>
        <taxon>Pseudomonadota</taxon>
        <taxon>Alphaproteobacteria</taxon>
        <taxon>Sphingomonadales</taxon>
        <taxon>Sphingosinicellaceae</taxon>
        <taxon>Sandarakinorhabdus</taxon>
    </lineage>
</organism>